<evidence type="ECO:0000256" key="5">
    <source>
        <dbReference type="ARBA" id="ARBA00022801"/>
    </source>
</evidence>
<keyword evidence="2" id="KW-1277">Toxin-antitoxin system</keyword>
<keyword evidence="6" id="KW-0460">Magnesium</keyword>
<dbReference type="Gene3D" id="3.40.50.1010">
    <property type="entry name" value="5'-nuclease"/>
    <property type="match status" value="1"/>
</dbReference>
<dbReference type="SUPFAM" id="SSF88723">
    <property type="entry name" value="PIN domain-like"/>
    <property type="match status" value="1"/>
</dbReference>
<dbReference type="GO" id="GO:0004518">
    <property type="term" value="F:nuclease activity"/>
    <property type="evidence" value="ECO:0007669"/>
    <property type="project" value="UniProtKB-KW"/>
</dbReference>
<keyword evidence="5" id="KW-0378">Hydrolase</keyword>
<dbReference type="GO" id="GO:0016787">
    <property type="term" value="F:hydrolase activity"/>
    <property type="evidence" value="ECO:0007669"/>
    <property type="project" value="UniProtKB-KW"/>
</dbReference>
<evidence type="ECO:0000256" key="3">
    <source>
        <dbReference type="ARBA" id="ARBA00022722"/>
    </source>
</evidence>
<dbReference type="AlphaFoldDB" id="A0A7W5ZSN3"/>
<evidence type="ECO:0000256" key="6">
    <source>
        <dbReference type="ARBA" id="ARBA00022842"/>
    </source>
</evidence>
<evidence type="ECO:0000313" key="10">
    <source>
        <dbReference type="Proteomes" id="UP000541352"/>
    </source>
</evidence>
<keyword evidence="4" id="KW-0479">Metal-binding</keyword>
<gene>
    <name evidence="9" type="ORF">FHS57_006440</name>
</gene>
<keyword evidence="10" id="KW-1185">Reference proteome</keyword>
<dbReference type="PANTHER" id="PTHR33653:SF1">
    <property type="entry name" value="RIBONUCLEASE VAPC2"/>
    <property type="match status" value="1"/>
</dbReference>
<dbReference type="InterPro" id="IPR029060">
    <property type="entry name" value="PIN-like_dom_sf"/>
</dbReference>
<dbReference type="InterPro" id="IPR050556">
    <property type="entry name" value="Type_II_TA_system_RNase"/>
</dbReference>
<keyword evidence="3" id="KW-0540">Nuclease</keyword>
<organism evidence="9 10">
    <name type="scientific">Runella defluvii</name>
    <dbReference type="NCBI Taxonomy" id="370973"/>
    <lineage>
        <taxon>Bacteria</taxon>
        <taxon>Pseudomonadati</taxon>
        <taxon>Bacteroidota</taxon>
        <taxon>Cytophagia</taxon>
        <taxon>Cytophagales</taxon>
        <taxon>Spirosomataceae</taxon>
        <taxon>Runella</taxon>
    </lineage>
</organism>
<dbReference type="PANTHER" id="PTHR33653">
    <property type="entry name" value="RIBONUCLEASE VAPC2"/>
    <property type="match status" value="1"/>
</dbReference>
<evidence type="ECO:0000256" key="7">
    <source>
        <dbReference type="ARBA" id="ARBA00038093"/>
    </source>
</evidence>
<evidence type="ECO:0000259" key="8">
    <source>
        <dbReference type="Pfam" id="PF01850"/>
    </source>
</evidence>
<protein>
    <recommendedName>
        <fullName evidence="8">PIN domain-containing protein</fullName>
    </recommendedName>
</protein>
<dbReference type="InterPro" id="IPR002716">
    <property type="entry name" value="PIN_dom"/>
</dbReference>
<dbReference type="EMBL" id="JACIBY010000038">
    <property type="protein sequence ID" value="MBB3842409.1"/>
    <property type="molecule type" value="Genomic_DNA"/>
</dbReference>
<reference evidence="9 10" key="1">
    <citation type="submission" date="2020-08" db="EMBL/GenBank/DDBJ databases">
        <title>Genomic Encyclopedia of Type Strains, Phase IV (KMG-IV): sequencing the most valuable type-strain genomes for metagenomic binning, comparative biology and taxonomic classification.</title>
        <authorList>
            <person name="Goeker M."/>
        </authorList>
    </citation>
    <scope>NUCLEOTIDE SEQUENCE [LARGE SCALE GENOMIC DNA]</scope>
    <source>
        <strain evidence="9 10">DSM 17976</strain>
    </source>
</reference>
<comment type="caution">
    <text evidence="9">The sequence shown here is derived from an EMBL/GenBank/DDBJ whole genome shotgun (WGS) entry which is preliminary data.</text>
</comment>
<dbReference type="CDD" id="cd18741">
    <property type="entry name" value="PIN_VapC4-5_FitB-like"/>
    <property type="match status" value="1"/>
</dbReference>
<feature type="domain" description="PIN" evidence="8">
    <location>
        <begin position="2"/>
        <end position="109"/>
    </location>
</feature>
<dbReference type="GO" id="GO:0046872">
    <property type="term" value="F:metal ion binding"/>
    <property type="evidence" value="ECO:0007669"/>
    <property type="project" value="UniProtKB-KW"/>
</dbReference>
<evidence type="ECO:0000313" key="9">
    <source>
        <dbReference type="EMBL" id="MBB3842409.1"/>
    </source>
</evidence>
<comment type="similarity">
    <text evidence="7">Belongs to the PINc/VapC protein family.</text>
</comment>
<comment type="cofactor">
    <cofactor evidence="1">
        <name>Mg(2+)</name>
        <dbReference type="ChEBI" id="CHEBI:18420"/>
    </cofactor>
</comment>
<name>A0A7W5ZSN3_9BACT</name>
<dbReference type="Pfam" id="PF01850">
    <property type="entry name" value="PIN"/>
    <property type="match status" value="1"/>
</dbReference>
<accession>A0A7W5ZSN3</accession>
<sequence length="118" mass="13395">MILIDSNILIDYFRGNKIAKSFIDDHGKPNLAINTVIAMELYQGALNKAEFGKIKKELSLFLMIDINEDIAQTALKLHERYALSHKISIPDYIIAATALVYDLELLTYNLKDFLLPLP</sequence>
<evidence type="ECO:0000256" key="4">
    <source>
        <dbReference type="ARBA" id="ARBA00022723"/>
    </source>
</evidence>
<evidence type="ECO:0000256" key="2">
    <source>
        <dbReference type="ARBA" id="ARBA00022649"/>
    </source>
</evidence>
<dbReference type="RefSeq" id="WP_183980771.1">
    <property type="nucleotide sequence ID" value="NZ_JACIBY010000038.1"/>
</dbReference>
<dbReference type="Proteomes" id="UP000541352">
    <property type="component" value="Unassembled WGS sequence"/>
</dbReference>
<evidence type="ECO:0000256" key="1">
    <source>
        <dbReference type="ARBA" id="ARBA00001946"/>
    </source>
</evidence>
<proteinExistence type="inferred from homology"/>